<dbReference type="GO" id="GO:0015074">
    <property type="term" value="P:DNA integration"/>
    <property type="evidence" value="ECO:0007669"/>
    <property type="project" value="InterPro"/>
</dbReference>
<sequence>MKKWRFLYPVTVMCRVLEVSRSGFYIWLHRKPSRRAQEDERFKVAIKAAHTRTRESYSARRLQPELAADGFIAGRDRIARLRRELGIRCRQKRKFKATTNSKHTLPVADNLLNQDFTPSTPNEIWVTDITYIPTQEGWLYLAGVKDVFTCEIVGYAMAERMTQELTGRALFRAVQQKRPAAGLLHHSDRGSQYCALDYQKLVKQFGMIPSMSRKGNCYDNAPMESFWGSLKNELVHHCRYATRAEAKASIQEYIEIFYNRQRRHSRLGYLSPADFLLNHNQLKKAA</sequence>
<accession>A0A1T4S5V2</accession>
<gene>
    <name evidence="2" type="ORF">SAMN02745119_03285</name>
</gene>
<protein>
    <submittedName>
        <fullName evidence="2">Transposase InsO and inactivated derivatives</fullName>
    </submittedName>
</protein>
<evidence type="ECO:0000259" key="1">
    <source>
        <dbReference type="PROSITE" id="PS50994"/>
    </source>
</evidence>
<dbReference type="PROSITE" id="PS50994">
    <property type="entry name" value="INTEGRASE"/>
    <property type="match status" value="1"/>
</dbReference>
<dbReference type="Pfam" id="PF13333">
    <property type="entry name" value="rve_2"/>
    <property type="match status" value="1"/>
</dbReference>
<feature type="domain" description="Integrase catalytic" evidence="1">
    <location>
        <begin position="117"/>
        <end position="280"/>
    </location>
</feature>
<dbReference type="AlphaFoldDB" id="A0A1T4S5V2"/>
<dbReference type="PANTHER" id="PTHR46889">
    <property type="entry name" value="TRANSPOSASE INSF FOR INSERTION SEQUENCE IS3B-RELATED"/>
    <property type="match status" value="1"/>
</dbReference>
<keyword evidence="3" id="KW-1185">Reference proteome</keyword>
<dbReference type="InterPro" id="IPR036397">
    <property type="entry name" value="RNaseH_sf"/>
</dbReference>
<dbReference type="InterPro" id="IPR050900">
    <property type="entry name" value="Transposase_IS3/IS150/IS904"/>
</dbReference>
<dbReference type="InterPro" id="IPR025948">
    <property type="entry name" value="HTH-like_dom"/>
</dbReference>
<dbReference type="InterPro" id="IPR048020">
    <property type="entry name" value="Transpos_IS3"/>
</dbReference>
<dbReference type="STRING" id="115783.SAMN02745119_03285"/>
<dbReference type="SUPFAM" id="SSF53098">
    <property type="entry name" value="Ribonuclease H-like"/>
    <property type="match status" value="1"/>
</dbReference>
<dbReference type="PANTHER" id="PTHR46889:SF4">
    <property type="entry name" value="TRANSPOSASE INSO FOR INSERTION SEQUENCE ELEMENT IS911B-RELATED"/>
    <property type="match status" value="1"/>
</dbReference>
<organism evidence="2 3">
    <name type="scientific">Trichlorobacter thiogenes</name>
    <dbReference type="NCBI Taxonomy" id="115783"/>
    <lineage>
        <taxon>Bacteria</taxon>
        <taxon>Pseudomonadati</taxon>
        <taxon>Thermodesulfobacteriota</taxon>
        <taxon>Desulfuromonadia</taxon>
        <taxon>Geobacterales</taxon>
        <taxon>Geobacteraceae</taxon>
        <taxon>Trichlorobacter</taxon>
    </lineage>
</organism>
<dbReference type="GO" id="GO:0003676">
    <property type="term" value="F:nucleic acid binding"/>
    <property type="evidence" value="ECO:0007669"/>
    <property type="project" value="InterPro"/>
</dbReference>
<evidence type="ECO:0000313" key="3">
    <source>
        <dbReference type="Proteomes" id="UP000190102"/>
    </source>
</evidence>
<dbReference type="Proteomes" id="UP000190102">
    <property type="component" value="Unassembled WGS sequence"/>
</dbReference>
<proteinExistence type="predicted"/>
<name>A0A1T4S5V2_9BACT</name>
<reference evidence="3" key="1">
    <citation type="submission" date="2017-02" db="EMBL/GenBank/DDBJ databases">
        <authorList>
            <person name="Varghese N."/>
            <person name="Submissions S."/>
        </authorList>
    </citation>
    <scope>NUCLEOTIDE SEQUENCE [LARGE SCALE GENOMIC DNA]</scope>
    <source>
        <strain evidence="3">ATCC BAA-34</strain>
    </source>
</reference>
<evidence type="ECO:0000313" key="2">
    <source>
        <dbReference type="EMBL" id="SKA23537.1"/>
    </source>
</evidence>
<dbReference type="Gene3D" id="3.30.420.10">
    <property type="entry name" value="Ribonuclease H-like superfamily/Ribonuclease H"/>
    <property type="match status" value="1"/>
</dbReference>
<dbReference type="Pfam" id="PF13276">
    <property type="entry name" value="HTH_21"/>
    <property type="match status" value="1"/>
</dbReference>
<dbReference type="NCBIfam" id="NF033516">
    <property type="entry name" value="transpos_IS3"/>
    <property type="match status" value="1"/>
</dbReference>
<dbReference type="EMBL" id="FUWR01000031">
    <property type="protein sequence ID" value="SKA23537.1"/>
    <property type="molecule type" value="Genomic_DNA"/>
</dbReference>
<dbReference type="InterPro" id="IPR012337">
    <property type="entry name" value="RNaseH-like_sf"/>
</dbReference>
<dbReference type="Pfam" id="PF00665">
    <property type="entry name" value="rve"/>
    <property type="match status" value="1"/>
</dbReference>
<dbReference type="InterPro" id="IPR001584">
    <property type="entry name" value="Integrase_cat-core"/>
</dbReference>